<dbReference type="GO" id="GO:1990961">
    <property type="term" value="P:xenobiotic detoxification by transmembrane export across the plasma membrane"/>
    <property type="evidence" value="ECO:0007669"/>
    <property type="project" value="UniProtKB-ARBA"/>
</dbReference>
<dbReference type="InterPro" id="IPR000390">
    <property type="entry name" value="Small_drug/metabolite_transptr"/>
</dbReference>
<dbReference type="PANTHER" id="PTHR30561">
    <property type="entry name" value="SMR FAMILY PROTON-DEPENDENT DRUG EFFLUX TRANSPORTER SUGE"/>
    <property type="match status" value="1"/>
</dbReference>
<dbReference type="GO" id="GO:0005886">
    <property type="term" value="C:plasma membrane"/>
    <property type="evidence" value="ECO:0007669"/>
    <property type="project" value="UniProtKB-SubCell"/>
</dbReference>
<evidence type="ECO:0000256" key="7">
    <source>
        <dbReference type="ARBA" id="ARBA00038032"/>
    </source>
</evidence>
<reference evidence="10 11" key="1">
    <citation type="submission" date="2018-09" db="EMBL/GenBank/DDBJ databases">
        <authorList>
            <person name="Wang X."/>
            <person name="Du Z."/>
        </authorList>
    </citation>
    <scope>NUCLEOTIDE SEQUENCE [LARGE SCALE GENOMIC DNA]</scope>
    <source>
        <strain evidence="10 11">N3</strain>
    </source>
</reference>
<keyword evidence="3" id="KW-1003">Cell membrane</keyword>
<sequence length="109" mass="11922">MKHYIYLILAIVSELFATASLKKADGFTVWLPSLLSVVGYTFSAFFLSGALRQIPIGVAYSVWASVGIVCTVLIGYFMYHQKIDWIGLVGISLILLGVILVTGFSKSEL</sequence>
<keyword evidence="2" id="KW-0813">Transport</keyword>
<evidence type="ECO:0000256" key="8">
    <source>
        <dbReference type="RuleBase" id="RU003942"/>
    </source>
</evidence>
<dbReference type="AlphaFoldDB" id="A0A418PNQ9"/>
<dbReference type="PANTHER" id="PTHR30561:SF1">
    <property type="entry name" value="MULTIDRUG TRANSPORTER EMRE"/>
    <property type="match status" value="1"/>
</dbReference>
<keyword evidence="5 9" id="KW-1133">Transmembrane helix</keyword>
<dbReference type="RefSeq" id="WP_119478936.1">
    <property type="nucleotide sequence ID" value="NZ_QXML01000009.1"/>
</dbReference>
<name>A0A418PNQ9_9BACT</name>
<keyword evidence="11" id="KW-1185">Reference proteome</keyword>
<dbReference type="OrthoDB" id="21828at2"/>
<keyword evidence="6 9" id="KW-0472">Membrane</keyword>
<feature type="transmembrane region" description="Helical" evidence="9">
    <location>
        <begin position="85"/>
        <end position="104"/>
    </location>
</feature>
<feature type="transmembrane region" description="Helical" evidence="9">
    <location>
        <begin position="27"/>
        <end position="51"/>
    </location>
</feature>
<keyword evidence="4 8" id="KW-0812">Transmembrane</keyword>
<evidence type="ECO:0000256" key="3">
    <source>
        <dbReference type="ARBA" id="ARBA00022475"/>
    </source>
</evidence>
<comment type="subcellular location">
    <subcellularLocation>
        <location evidence="1 8">Cell membrane</location>
        <topology evidence="1 8">Multi-pass membrane protein</topology>
    </subcellularLocation>
</comment>
<evidence type="ECO:0000256" key="2">
    <source>
        <dbReference type="ARBA" id="ARBA00022448"/>
    </source>
</evidence>
<dbReference type="GO" id="GO:0015297">
    <property type="term" value="F:antiporter activity"/>
    <property type="evidence" value="ECO:0007669"/>
    <property type="project" value="TreeGrafter"/>
</dbReference>
<dbReference type="Proteomes" id="UP000283522">
    <property type="component" value="Unassembled WGS sequence"/>
</dbReference>
<dbReference type="Pfam" id="PF00893">
    <property type="entry name" value="Multi_Drug_Res"/>
    <property type="match status" value="1"/>
</dbReference>
<dbReference type="InterPro" id="IPR037185">
    <property type="entry name" value="EmrE-like"/>
</dbReference>
<dbReference type="GO" id="GO:0015220">
    <property type="term" value="F:choline transmembrane transporter activity"/>
    <property type="evidence" value="ECO:0007669"/>
    <property type="project" value="TreeGrafter"/>
</dbReference>
<dbReference type="InterPro" id="IPR045324">
    <property type="entry name" value="Small_multidrug_res"/>
</dbReference>
<dbReference type="GO" id="GO:0031460">
    <property type="term" value="P:glycine betaine transport"/>
    <property type="evidence" value="ECO:0007669"/>
    <property type="project" value="TreeGrafter"/>
</dbReference>
<comment type="similarity">
    <text evidence="7 8">Belongs to the drug/metabolite transporter (DMT) superfamily. Small multidrug resistance (SMR) (TC 2.A.7.1) family.</text>
</comment>
<dbReference type="SUPFAM" id="SSF103481">
    <property type="entry name" value="Multidrug resistance efflux transporter EmrE"/>
    <property type="match status" value="1"/>
</dbReference>
<feature type="transmembrane region" description="Helical" evidence="9">
    <location>
        <begin position="58"/>
        <end position="79"/>
    </location>
</feature>
<organism evidence="10 11">
    <name type="scientific">Algoriphagus lacus</name>
    <dbReference type="NCBI Taxonomy" id="2056311"/>
    <lineage>
        <taxon>Bacteria</taxon>
        <taxon>Pseudomonadati</taxon>
        <taxon>Bacteroidota</taxon>
        <taxon>Cytophagia</taxon>
        <taxon>Cytophagales</taxon>
        <taxon>Cyclobacteriaceae</taxon>
        <taxon>Algoriphagus</taxon>
    </lineage>
</organism>
<accession>A0A418PNQ9</accession>
<evidence type="ECO:0000256" key="9">
    <source>
        <dbReference type="SAM" id="Phobius"/>
    </source>
</evidence>
<dbReference type="EMBL" id="QXML01000009">
    <property type="protein sequence ID" value="RIW13350.1"/>
    <property type="molecule type" value="Genomic_DNA"/>
</dbReference>
<evidence type="ECO:0000313" key="11">
    <source>
        <dbReference type="Proteomes" id="UP000283522"/>
    </source>
</evidence>
<evidence type="ECO:0000256" key="4">
    <source>
        <dbReference type="ARBA" id="ARBA00022692"/>
    </source>
</evidence>
<gene>
    <name evidence="10" type="ORF">D0X99_16370</name>
</gene>
<protein>
    <submittedName>
        <fullName evidence="10">QacE family quaternary ammonium compound efflux SMR transporter</fullName>
    </submittedName>
</protein>
<proteinExistence type="inferred from homology"/>
<comment type="caution">
    <text evidence="10">The sequence shown here is derived from an EMBL/GenBank/DDBJ whole genome shotgun (WGS) entry which is preliminary data.</text>
</comment>
<dbReference type="FunFam" id="1.10.3730.20:FF:000001">
    <property type="entry name" value="Quaternary ammonium compound resistance transporter SugE"/>
    <property type="match status" value="1"/>
</dbReference>
<evidence type="ECO:0000256" key="1">
    <source>
        <dbReference type="ARBA" id="ARBA00004651"/>
    </source>
</evidence>
<evidence type="ECO:0000256" key="5">
    <source>
        <dbReference type="ARBA" id="ARBA00022989"/>
    </source>
</evidence>
<dbReference type="Gene3D" id="1.10.3730.20">
    <property type="match status" value="1"/>
</dbReference>
<evidence type="ECO:0000313" key="10">
    <source>
        <dbReference type="EMBL" id="RIW13350.1"/>
    </source>
</evidence>
<dbReference type="GO" id="GO:0015199">
    <property type="term" value="F:amino-acid betaine transmembrane transporter activity"/>
    <property type="evidence" value="ECO:0007669"/>
    <property type="project" value="TreeGrafter"/>
</dbReference>
<evidence type="ECO:0000256" key="6">
    <source>
        <dbReference type="ARBA" id="ARBA00023136"/>
    </source>
</evidence>